<evidence type="ECO:0000256" key="1">
    <source>
        <dbReference type="SAM" id="MobiDB-lite"/>
    </source>
</evidence>
<name>A0A699SZF9_TANCI</name>
<evidence type="ECO:0000313" key="2">
    <source>
        <dbReference type="EMBL" id="GFD02448.1"/>
    </source>
</evidence>
<comment type="caution">
    <text evidence="2">The sequence shown here is derived from an EMBL/GenBank/DDBJ whole genome shotgun (WGS) entry which is preliminary data.</text>
</comment>
<keyword evidence="2" id="KW-0695">RNA-directed DNA polymerase</keyword>
<reference evidence="2" key="1">
    <citation type="journal article" date="2019" name="Sci. Rep.">
        <title>Draft genome of Tanacetum cinerariifolium, the natural source of mosquito coil.</title>
        <authorList>
            <person name="Yamashiro T."/>
            <person name="Shiraishi A."/>
            <person name="Satake H."/>
            <person name="Nakayama K."/>
        </authorList>
    </citation>
    <scope>NUCLEOTIDE SEQUENCE</scope>
</reference>
<keyword evidence="2" id="KW-0548">Nucleotidyltransferase</keyword>
<protein>
    <submittedName>
        <fullName evidence="2">Reverse transcriptase domain-containing protein</fullName>
    </submittedName>
</protein>
<proteinExistence type="predicted"/>
<organism evidence="2">
    <name type="scientific">Tanacetum cinerariifolium</name>
    <name type="common">Dalmatian daisy</name>
    <name type="synonym">Chrysanthemum cinerariifolium</name>
    <dbReference type="NCBI Taxonomy" id="118510"/>
    <lineage>
        <taxon>Eukaryota</taxon>
        <taxon>Viridiplantae</taxon>
        <taxon>Streptophyta</taxon>
        <taxon>Embryophyta</taxon>
        <taxon>Tracheophyta</taxon>
        <taxon>Spermatophyta</taxon>
        <taxon>Magnoliopsida</taxon>
        <taxon>eudicotyledons</taxon>
        <taxon>Gunneridae</taxon>
        <taxon>Pentapetalae</taxon>
        <taxon>asterids</taxon>
        <taxon>campanulids</taxon>
        <taxon>Asterales</taxon>
        <taxon>Asteraceae</taxon>
        <taxon>Asteroideae</taxon>
        <taxon>Anthemideae</taxon>
        <taxon>Anthemidinae</taxon>
        <taxon>Tanacetum</taxon>
    </lineage>
</organism>
<feature type="compositionally biased region" description="Polar residues" evidence="1">
    <location>
        <begin position="1"/>
        <end position="20"/>
    </location>
</feature>
<feature type="non-terminal residue" evidence="2">
    <location>
        <position position="1"/>
    </location>
</feature>
<gene>
    <name evidence="2" type="ORF">Tci_874417</name>
</gene>
<dbReference type="GO" id="GO:0003964">
    <property type="term" value="F:RNA-directed DNA polymerase activity"/>
    <property type="evidence" value="ECO:0007669"/>
    <property type="project" value="UniProtKB-KW"/>
</dbReference>
<keyword evidence="2" id="KW-0808">Transferase</keyword>
<sequence length="113" mass="12888">DFQYNSKSSNPTLLSNPSFSEETKSEFYKEPIVKYSSPTLTPFEESDFLLEEIENFLKDESIPTRIKDSCYDLKGDILYIEKLLNDDPSQLPPMALKQAEVAKAKSSIKSLKN</sequence>
<feature type="region of interest" description="Disordered" evidence="1">
    <location>
        <begin position="1"/>
        <end position="23"/>
    </location>
</feature>
<accession>A0A699SZF9</accession>
<dbReference type="AlphaFoldDB" id="A0A699SZF9"/>
<dbReference type="EMBL" id="BKCJ011198118">
    <property type="protein sequence ID" value="GFD02448.1"/>
    <property type="molecule type" value="Genomic_DNA"/>
</dbReference>